<dbReference type="GO" id="GO:0003980">
    <property type="term" value="F:UDP-glucose:glycoprotein glucosyltransferase activity"/>
    <property type="evidence" value="ECO:0007669"/>
    <property type="project" value="InterPro"/>
</dbReference>
<dbReference type="SUPFAM" id="SSF53448">
    <property type="entry name" value="Nucleotide-diphospho-sugar transferases"/>
    <property type="match status" value="1"/>
</dbReference>
<protein>
    <recommendedName>
        <fullName evidence="7">UDP-glucose:glycoprotein glucosyltransferase</fullName>
    </recommendedName>
</protein>
<dbReference type="PANTHER" id="PTHR11226:SF0">
    <property type="entry name" value="UDP-GLUCOSE:GLYCOPROTEIN GLUCOSYLTRANSFERASE"/>
    <property type="match status" value="1"/>
</dbReference>
<evidence type="ECO:0000313" key="6">
    <source>
        <dbReference type="EMBL" id="CAE0047649.1"/>
    </source>
</evidence>
<keyword evidence="3" id="KW-0732">Signal</keyword>
<evidence type="ECO:0000256" key="1">
    <source>
        <dbReference type="ARBA" id="ARBA00001913"/>
    </source>
</evidence>
<dbReference type="PROSITE" id="PS51257">
    <property type="entry name" value="PROKAR_LIPOPROTEIN"/>
    <property type="match status" value="1"/>
</dbReference>
<feature type="signal peptide" evidence="3">
    <location>
        <begin position="1"/>
        <end position="23"/>
    </location>
</feature>
<dbReference type="Pfam" id="PF18404">
    <property type="entry name" value="Glyco_transf_24"/>
    <property type="match status" value="1"/>
</dbReference>
<dbReference type="Gene3D" id="3.90.550.10">
    <property type="entry name" value="Spore Coat Polysaccharide Biosynthesis Protein SpsA, Chain A"/>
    <property type="match status" value="1"/>
</dbReference>
<evidence type="ECO:0000259" key="5">
    <source>
        <dbReference type="Pfam" id="PF18404"/>
    </source>
</evidence>
<evidence type="ECO:0008006" key="7">
    <source>
        <dbReference type="Google" id="ProtNLM"/>
    </source>
</evidence>
<gene>
    <name evidence="6" type="ORF">RMAR00112_LOCUS15629</name>
</gene>
<dbReference type="Pfam" id="PF18400">
    <property type="entry name" value="Thioredoxin_12"/>
    <property type="match status" value="1"/>
</dbReference>
<evidence type="ECO:0000256" key="2">
    <source>
        <dbReference type="SAM" id="MobiDB-lite"/>
    </source>
</evidence>
<dbReference type="CDD" id="cd06432">
    <property type="entry name" value="GT8_HUGT1_C_like"/>
    <property type="match status" value="1"/>
</dbReference>
<accession>A0A7S2ZQ91</accession>
<evidence type="ECO:0000259" key="4">
    <source>
        <dbReference type="Pfam" id="PF18400"/>
    </source>
</evidence>
<organism evidence="6">
    <name type="scientific">Rhodosorus marinus</name>
    <dbReference type="NCBI Taxonomy" id="101924"/>
    <lineage>
        <taxon>Eukaryota</taxon>
        <taxon>Rhodophyta</taxon>
        <taxon>Stylonematophyceae</taxon>
        <taxon>Stylonematales</taxon>
        <taxon>Stylonemataceae</taxon>
        <taxon>Rhodosorus</taxon>
    </lineage>
</organism>
<dbReference type="GO" id="GO:0036503">
    <property type="term" value="P:ERAD pathway"/>
    <property type="evidence" value="ECO:0007669"/>
    <property type="project" value="TreeGrafter"/>
</dbReference>
<feature type="domain" description="UGGT thioredoxin-like" evidence="4">
    <location>
        <begin position="38"/>
        <end position="233"/>
    </location>
</feature>
<dbReference type="PANTHER" id="PTHR11226">
    <property type="entry name" value="UDP-GLUCOSE GLYCOPROTEIN:GLUCOSYLTRANSFERASE"/>
    <property type="match status" value="1"/>
</dbReference>
<proteinExistence type="predicted"/>
<comment type="cofactor">
    <cofactor evidence="1">
        <name>Ca(2+)</name>
        <dbReference type="ChEBI" id="CHEBI:29108"/>
    </cofactor>
</comment>
<name>A0A7S2ZQ91_9RHOD</name>
<sequence>MRLSNTPVFLAILLISFGCCSDAGKSVSIGLHAKWRCTPLVLEAAEAISQMYGEFWFWSFVSQATDAPSHANDLEEYKWTMAIVKDMLGDGAKTFVQHQLASRKLSPTVEVHAIQADQAKEHVTSSDVPSDIFAVVGIGSARSVIVTSVEGLDLAIANSEDEKFDDAPADLAELVLRNEHELSKCRNQDTRSNGIPVVILYAQIGKPGFSEWHSHMTELNANCKVRYILRHHFTPCSEKVALDGFHVSVYLKRVDYVVVDDKNFTNQLFPYNDGLPPQNIRQRSPTRDGHSTLNDISAEGLQCLSLKVVNAARKAGDLDGLLGILEDFPSAAAAASGEMDWRCDDSEVERRKSGLFELEVLEGTEEFIVNNFALDWTNTPAVMECGAALALCKDALIGAGLSDSGHRLLRAFPETTSRSLRMDLSEVEPFYLTDIETDSSYVQYLSDWSLWAEGRLERFRFKANFITITITVVAAKYEHYGFMSLFQQVLSQGLPFRLGLILLCEGDEDVLSKKIIALTRYIQDVRDSRFDPFSFLGRVSYDGIVTDSELIKAAENVGVKLGGKSLDELVDEHAGYINEVNKLRTSLDLNLDDYTLFINGIVAEGNVMVYIDSEIDRIQESIRKHGAKRPSHDIVFSDVKTVLRRNPAAANDKAPRMKLAPLFINPKFKLALESVRYLQTATSPPVTLWLCGNVDSDETIRILEKYLEWFLESQEKGSEALESVRFGLLGVFESAEELLKRMGTKNVEGDELKKLVDDLLSRGEDSDDIRALLDRAVCESFPASVFLLVNGRYIGSRDVKDASDFELIVYGELALTAEDAAATLSTVSETTADQILLSANCIGVLRKACGSFSSASVDVENEAVSEFVFRREETEVEPWIQATAVASIANPLCPLRLRTLVTMSEMLHASVSFLAYPGAIYEGDVGTFAFSRRVVATEPSFDSRGIRSSWAERAVFYDLPQDKILTVSIGSPRNWLLESQAAAVDMDNIYLSRIPDEHQHVHAEYALDSIIVDGSCIDRRQQPPAGTKLELRHTAKGSVVDTLVMENLGYYQFKVSHPGLWRLSLAGKAASIFELDQYSDGRGNVSLKGKDSLVLYVDSLKDVEGNMLRLSRKKGMEEVSIVEPADEQKAVGEETCSATGDSSCGADEDSINVFSVASGHLYERFLKIMILSVTKNASKPVKFWLLKNYLSPGFKSMLPLFAAERGFKYELVTYQWPDWLRVQEEKQRTLWGYKILFLDVLFPMTLKRVIFIDSDQVVRGDLKELHEMDINGAPYAYTPFCDSRKEIDGFRFWKSGFWKEHLGNKPYHISALYLVDLARFREIRAGDRLRQTYQQLSGDPHSLSNLDQDLPNYASSGPADSRVPLHSLPKEWLWCETWCDDESKKKAKTIDLCNNPMTKEPKLDSAVRIIAEWSSYDEEATNITVRAYGKILRDFESKTGPSDQKGKNDKSTVDESDAEEVNEEL</sequence>
<dbReference type="InterPro" id="IPR040693">
    <property type="entry name" value="UGGT_TRXL_1"/>
</dbReference>
<feature type="domain" description="Glucosyltransferase 24 catalytic" evidence="5">
    <location>
        <begin position="1151"/>
        <end position="1422"/>
    </location>
</feature>
<feature type="compositionally biased region" description="Acidic residues" evidence="2">
    <location>
        <begin position="1454"/>
        <end position="1465"/>
    </location>
</feature>
<dbReference type="InterPro" id="IPR040497">
    <property type="entry name" value="Glyco_transf_24"/>
</dbReference>
<dbReference type="Pfam" id="PF06427">
    <property type="entry name" value="UDP-g_GGTase"/>
    <property type="match status" value="1"/>
</dbReference>
<dbReference type="EMBL" id="HBHW01020118">
    <property type="protein sequence ID" value="CAE0047649.1"/>
    <property type="molecule type" value="Transcribed_RNA"/>
</dbReference>
<dbReference type="GO" id="GO:0018279">
    <property type="term" value="P:protein N-linked glycosylation via asparagine"/>
    <property type="evidence" value="ECO:0007669"/>
    <property type="project" value="TreeGrafter"/>
</dbReference>
<evidence type="ECO:0000256" key="3">
    <source>
        <dbReference type="SAM" id="SignalP"/>
    </source>
</evidence>
<dbReference type="InterPro" id="IPR029044">
    <property type="entry name" value="Nucleotide-diphossugar_trans"/>
</dbReference>
<dbReference type="InterPro" id="IPR009448">
    <property type="entry name" value="UDP-g_GGtrans"/>
</dbReference>
<dbReference type="UniPathway" id="UPA00378"/>
<dbReference type="GO" id="GO:0051082">
    <property type="term" value="F:unfolded protein binding"/>
    <property type="evidence" value="ECO:0007669"/>
    <property type="project" value="TreeGrafter"/>
</dbReference>
<reference evidence="6" key="1">
    <citation type="submission" date="2021-01" db="EMBL/GenBank/DDBJ databases">
        <authorList>
            <person name="Corre E."/>
            <person name="Pelletier E."/>
            <person name="Niang G."/>
            <person name="Scheremetjew M."/>
            <person name="Finn R."/>
            <person name="Kale V."/>
            <person name="Holt S."/>
            <person name="Cochrane G."/>
            <person name="Meng A."/>
            <person name="Brown T."/>
            <person name="Cohen L."/>
        </authorList>
    </citation>
    <scope>NUCLEOTIDE SEQUENCE</scope>
    <source>
        <strain evidence="6">CCMP 769</strain>
    </source>
</reference>
<feature type="compositionally biased region" description="Basic and acidic residues" evidence="2">
    <location>
        <begin position="1444"/>
        <end position="1453"/>
    </location>
</feature>
<feature type="region of interest" description="Disordered" evidence="2">
    <location>
        <begin position="1434"/>
        <end position="1465"/>
    </location>
</feature>
<dbReference type="GO" id="GO:0005783">
    <property type="term" value="C:endoplasmic reticulum"/>
    <property type="evidence" value="ECO:0007669"/>
    <property type="project" value="TreeGrafter"/>
</dbReference>
<feature type="chain" id="PRO_5031561745" description="UDP-glucose:glycoprotein glucosyltransferase" evidence="3">
    <location>
        <begin position="24"/>
        <end position="1465"/>
    </location>
</feature>